<dbReference type="PANTHER" id="PTHR40465">
    <property type="entry name" value="CHROMOSOME 1, WHOLE GENOME SHOTGUN SEQUENCE"/>
    <property type="match status" value="1"/>
</dbReference>
<evidence type="ECO:0000256" key="1">
    <source>
        <dbReference type="SAM" id="MobiDB-lite"/>
    </source>
</evidence>
<protein>
    <recommendedName>
        <fullName evidence="3">DUF6534 domain-containing protein</fullName>
    </recommendedName>
</protein>
<feature type="compositionally biased region" description="Basic residues" evidence="1">
    <location>
        <begin position="241"/>
        <end position="251"/>
    </location>
</feature>
<dbReference type="InterPro" id="IPR045339">
    <property type="entry name" value="DUF6534"/>
</dbReference>
<gene>
    <name evidence="4" type="ORF">GGX14DRAFT_449226</name>
</gene>
<feature type="transmembrane region" description="Helical" evidence="2">
    <location>
        <begin position="156"/>
        <end position="176"/>
    </location>
</feature>
<dbReference type="AlphaFoldDB" id="A0AAD6VFE7"/>
<feature type="domain" description="DUF6534" evidence="3">
    <location>
        <begin position="161"/>
        <end position="235"/>
    </location>
</feature>
<dbReference type="PANTHER" id="PTHR40465:SF1">
    <property type="entry name" value="DUF6534 DOMAIN-CONTAINING PROTEIN"/>
    <property type="match status" value="1"/>
</dbReference>
<keyword evidence="2" id="KW-1133">Transmembrane helix</keyword>
<reference evidence="4" key="1">
    <citation type="submission" date="2023-03" db="EMBL/GenBank/DDBJ databases">
        <title>Massive genome expansion in bonnet fungi (Mycena s.s.) driven by repeated elements and novel gene families across ecological guilds.</title>
        <authorList>
            <consortium name="Lawrence Berkeley National Laboratory"/>
            <person name="Harder C.B."/>
            <person name="Miyauchi S."/>
            <person name="Viragh M."/>
            <person name="Kuo A."/>
            <person name="Thoen E."/>
            <person name="Andreopoulos B."/>
            <person name="Lu D."/>
            <person name="Skrede I."/>
            <person name="Drula E."/>
            <person name="Henrissat B."/>
            <person name="Morin E."/>
            <person name="Kohler A."/>
            <person name="Barry K."/>
            <person name="LaButti K."/>
            <person name="Morin E."/>
            <person name="Salamov A."/>
            <person name="Lipzen A."/>
            <person name="Mereny Z."/>
            <person name="Hegedus B."/>
            <person name="Baldrian P."/>
            <person name="Stursova M."/>
            <person name="Weitz H."/>
            <person name="Taylor A."/>
            <person name="Grigoriev I.V."/>
            <person name="Nagy L.G."/>
            <person name="Martin F."/>
            <person name="Kauserud H."/>
        </authorList>
    </citation>
    <scope>NUCLEOTIDE SEQUENCE</scope>
    <source>
        <strain evidence="4">9144</strain>
    </source>
</reference>
<accession>A0AAD6VFE7</accession>
<feature type="non-terminal residue" evidence="4">
    <location>
        <position position="264"/>
    </location>
</feature>
<feature type="transmembrane region" description="Helical" evidence="2">
    <location>
        <begin position="83"/>
        <end position="106"/>
    </location>
</feature>
<comment type="caution">
    <text evidence="4">The sequence shown here is derived from an EMBL/GenBank/DDBJ whole genome shotgun (WGS) entry which is preliminary data.</text>
</comment>
<keyword evidence="5" id="KW-1185">Reference proteome</keyword>
<dbReference type="Proteomes" id="UP001219525">
    <property type="component" value="Unassembled WGS sequence"/>
</dbReference>
<keyword evidence="2" id="KW-0812">Transmembrane</keyword>
<dbReference type="EMBL" id="JARJCW010000026">
    <property type="protein sequence ID" value="KAJ7211159.1"/>
    <property type="molecule type" value="Genomic_DNA"/>
</dbReference>
<name>A0AAD6VFE7_9AGAR</name>
<feature type="transmembrane region" description="Helical" evidence="2">
    <location>
        <begin position="113"/>
        <end position="136"/>
    </location>
</feature>
<evidence type="ECO:0000259" key="3">
    <source>
        <dbReference type="Pfam" id="PF20152"/>
    </source>
</evidence>
<organism evidence="4 5">
    <name type="scientific">Mycena pura</name>
    <dbReference type="NCBI Taxonomy" id="153505"/>
    <lineage>
        <taxon>Eukaryota</taxon>
        <taxon>Fungi</taxon>
        <taxon>Dikarya</taxon>
        <taxon>Basidiomycota</taxon>
        <taxon>Agaricomycotina</taxon>
        <taxon>Agaricomycetes</taxon>
        <taxon>Agaricomycetidae</taxon>
        <taxon>Agaricales</taxon>
        <taxon>Marasmiineae</taxon>
        <taxon>Mycenaceae</taxon>
        <taxon>Mycena</taxon>
    </lineage>
</organism>
<proteinExistence type="predicted"/>
<evidence type="ECO:0000313" key="4">
    <source>
        <dbReference type="EMBL" id="KAJ7211159.1"/>
    </source>
</evidence>
<keyword evidence="2" id="KW-0472">Membrane</keyword>
<evidence type="ECO:0000313" key="5">
    <source>
        <dbReference type="Proteomes" id="UP001219525"/>
    </source>
</evidence>
<dbReference type="Pfam" id="PF20152">
    <property type="entry name" value="DUF6534"/>
    <property type="match status" value="1"/>
</dbReference>
<sequence>MASPPTFNAHTTIGALELGVFMSCALFGLETMQSYIYFVRFAADPLRLKILTGHLVCISKSLYSISVTDYGNPAQSLRLPDSLAISLLFAGAILALVQGFFALRIYRCTRAVLVPALCAALTFLRLLGFVVLSVLALRVERAVSWAAKYSWLLDSLWAVSSANDILLAVATTYTLFRQRSEPEHQRVTPLVDQILQWTVENGLLTCVTGLVVLITFATARNKYIWIATYCLTTKLPRHLRRPGRHPLRHPRSGASASPSPSPSM</sequence>
<feature type="region of interest" description="Disordered" evidence="1">
    <location>
        <begin position="241"/>
        <end position="264"/>
    </location>
</feature>
<evidence type="ECO:0000256" key="2">
    <source>
        <dbReference type="SAM" id="Phobius"/>
    </source>
</evidence>